<evidence type="ECO:0000313" key="2">
    <source>
        <dbReference type="EMBL" id="KAF3530556.1"/>
    </source>
</evidence>
<sequence>MLVLLKGGQSTPSSSAIDHTTSSATRPSRPSAELNHGARRMVEIDRPHDQIGRSTGWTGWTEHTVQLSGWPSWIQLSGWPSWIDHATSSAARRMAELLAWSIKLGHPLSWTSSSADGRAGSTTRSAWPFDGLDQSSPSDGRAGSAKPSSSRPRSSRDLIKLSLVSFRSEAPLELYDFKTTRTRFLV</sequence>
<name>A0ABQ7BEG9_BRACR</name>
<comment type="caution">
    <text evidence="2">The sequence shown here is derived from an EMBL/GenBank/DDBJ whole genome shotgun (WGS) entry which is preliminary data.</text>
</comment>
<proteinExistence type="predicted"/>
<organism evidence="2 3">
    <name type="scientific">Brassica cretica</name>
    <name type="common">Mustard</name>
    <dbReference type="NCBI Taxonomy" id="69181"/>
    <lineage>
        <taxon>Eukaryota</taxon>
        <taxon>Viridiplantae</taxon>
        <taxon>Streptophyta</taxon>
        <taxon>Embryophyta</taxon>
        <taxon>Tracheophyta</taxon>
        <taxon>Spermatophyta</taxon>
        <taxon>Magnoliopsida</taxon>
        <taxon>eudicotyledons</taxon>
        <taxon>Gunneridae</taxon>
        <taxon>Pentapetalae</taxon>
        <taxon>rosids</taxon>
        <taxon>malvids</taxon>
        <taxon>Brassicales</taxon>
        <taxon>Brassicaceae</taxon>
        <taxon>Brassiceae</taxon>
        <taxon>Brassica</taxon>
    </lineage>
</organism>
<feature type="compositionally biased region" description="Polar residues" evidence="1">
    <location>
        <begin position="8"/>
        <end position="19"/>
    </location>
</feature>
<evidence type="ECO:0000256" key="1">
    <source>
        <dbReference type="SAM" id="MobiDB-lite"/>
    </source>
</evidence>
<dbReference type="Proteomes" id="UP000266723">
    <property type="component" value="Unassembled WGS sequence"/>
</dbReference>
<gene>
    <name evidence="2" type="ORF">DY000_02039578</name>
</gene>
<dbReference type="EMBL" id="QGKV02001507">
    <property type="protein sequence ID" value="KAF3530556.1"/>
    <property type="molecule type" value="Genomic_DNA"/>
</dbReference>
<feature type="compositionally biased region" description="Low complexity" evidence="1">
    <location>
        <begin position="140"/>
        <end position="152"/>
    </location>
</feature>
<protein>
    <submittedName>
        <fullName evidence="2">Uncharacterized protein</fullName>
    </submittedName>
</protein>
<accession>A0ABQ7BEG9</accession>
<feature type="region of interest" description="Disordered" evidence="1">
    <location>
        <begin position="112"/>
        <end position="154"/>
    </location>
</feature>
<reference evidence="2 3" key="1">
    <citation type="journal article" date="2020" name="BMC Genomics">
        <title>Intraspecific diversification of the crop wild relative Brassica cretica Lam. using demographic model selection.</title>
        <authorList>
            <person name="Kioukis A."/>
            <person name="Michalopoulou V.A."/>
            <person name="Briers L."/>
            <person name="Pirintsos S."/>
            <person name="Studholme D.J."/>
            <person name="Pavlidis P."/>
            <person name="Sarris P.F."/>
        </authorList>
    </citation>
    <scope>NUCLEOTIDE SEQUENCE [LARGE SCALE GENOMIC DNA]</scope>
    <source>
        <strain evidence="3">cv. PFS-1207/04</strain>
    </source>
</reference>
<keyword evidence="3" id="KW-1185">Reference proteome</keyword>
<evidence type="ECO:0000313" key="3">
    <source>
        <dbReference type="Proteomes" id="UP000266723"/>
    </source>
</evidence>
<feature type="compositionally biased region" description="Low complexity" evidence="1">
    <location>
        <begin position="20"/>
        <end position="32"/>
    </location>
</feature>
<feature type="compositionally biased region" description="Polar residues" evidence="1">
    <location>
        <begin position="112"/>
        <end position="125"/>
    </location>
</feature>
<feature type="region of interest" description="Disordered" evidence="1">
    <location>
        <begin position="1"/>
        <end position="34"/>
    </location>
</feature>